<keyword evidence="3" id="KW-1185">Reference proteome</keyword>
<protein>
    <submittedName>
        <fullName evidence="2">Xylose repressor</fullName>
    </submittedName>
</protein>
<dbReference type="Gene3D" id="1.10.10.10">
    <property type="entry name" value="Winged helix-like DNA-binding domain superfamily/Winged helix DNA-binding domain"/>
    <property type="match status" value="1"/>
</dbReference>
<dbReference type="PANTHER" id="PTHR18964:SF149">
    <property type="entry name" value="BIFUNCTIONAL UDP-N-ACETYLGLUCOSAMINE 2-EPIMERASE_N-ACETYLMANNOSAMINE KINASE"/>
    <property type="match status" value="1"/>
</dbReference>
<organism evidence="2 3">
    <name type="scientific">Edaphobacter dinghuensis</name>
    <dbReference type="NCBI Taxonomy" id="1560005"/>
    <lineage>
        <taxon>Bacteria</taxon>
        <taxon>Pseudomonadati</taxon>
        <taxon>Acidobacteriota</taxon>
        <taxon>Terriglobia</taxon>
        <taxon>Terriglobales</taxon>
        <taxon>Acidobacteriaceae</taxon>
        <taxon>Edaphobacter</taxon>
    </lineage>
</organism>
<comment type="caution">
    <text evidence="2">The sequence shown here is derived from an EMBL/GenBank/DDBJ whole genome shotgun (WGS) entry which is preliminary data.</text>
</comment>
<dbReference type="SUPFAM" id="SSF46785">
    <property type="entry name" value="Winged helix' DNA-binding domain"/>
    <property type="match status" value="1"/>
</dbReference>
<sequence length="385" mass="41499">MQHFIFAGKQTASNKTPRQINRKLLFNFIRTRPSVSRADLARLSGLQRSTVSLIVEELIADRWILEGATGRLPRGRRPTLIKLNDQRAVIALDIHPAQTTVAVADLGGKIIAQNVIVLPSDAGKALTAIVSGIRKLITAHKDKSFDGIGISLPGRTDLHLQKLIFAPNLKWPVLSIKSRIQRATGLRVEMDNVANACALSEVWFGDSDGMHDLVVVNVSEGIGTGIFANGQLLRGDNGMAGEFGHVQIDPDGPLCACGNHGCWEMLASNRAALRYYNDLSPSSVADSFDHVLKLAQSGNKKAVSALEKTALQLGRGIRMIASALAPREIVVVGDITGVWHTFGPIVEAELRKHSLSKSPVLRPAYDGNAARLRSAVALVLSEGMV</sequence>
<dbReference type="Gene3D" id="3.30.420.40">
    <property type="match status" value="2"/>
</dbReference>
<evidence type="ECO:0000313" key="3">
    <source>
        <dbReference type="Proteomes" id="UP000647241"/>
    </source>
</evidence>
<gene>
    <name evidence="2" type="primary">xylR</name>
    <name evidence="2" type="ORF">GCM10011585_09380</name>
</gene>
<comment type="similarity">
    <text evidence="1">Belongs to the ROK (NagC/XylR) family.</text>
</comment>
<dbReference type="PANTHER" id="PTHR18964">
    <property type="entry name" value="ROK (REPRESSOR, ORF, KINASE) FAMILY"/>
    <property type="match status" value="1"/>
</dbReference>
<reference evidence="2" key="2">
    <citation type="submission" date="2020-09" db="EMBL/GenBank/DDBJ databases">
        <authorList>
            <person name="Sun Q."/>
            <person name="Zhou Y."/>
        </authorList>
    </citation>
    <scope>NUCLEOTIDE SEQUENCE</scope>
    <source>
        <strain evidence="2">CGMCC 1.12997</strain>
    </source>
</reference>
<dbReference type="InterPro" id="IPR036388">
    <property type="entry name" value="WH-like_DNA-bd_sf"/>
</dbReference>
<dbReference type="Pfam" id="PF00480">
    <property type="entry name" value="ROK"/>
    <property type="match status" value="1"/>
</dbReference>
<dbReference type="SUPFAM" id="SSF53067">
    <property type="entry name" value="Actin-like ATPase domain"/>
    <property type="match status" value="1"/>
</dbReference>
<dbReference type="InterPro" id="IPR000600">
    <property type="entry name" value="ROK"/>
</dbReference>
<proteinExistence type="inferred from homology"/>
<evidence type="ECO:0000256" key="1">
    <source>
        <dbReference type="ARBA" id="ARBA00006479"/>
    </source>
</evidence>
<dbReference type="InterPro" id="IPR043129">
    <property type="entry name" value="ATPase_NBD"/>
</dbReference>
<dbReference type="PROSITE" id="PS01125">
    <property type="entry name" value="ROK"/>
    <property type="match status" value="1"/>
</dbReference>
<reference evidence="2" key="1">
    <citation type="journal article" date="2014" name="Int. J. Syst. Evol. Microbiol.">
        <title>Complete genome sequence of Corynebacterium casei LMG S-19264T (=DSM 44701T), isolated from a smear-ripened cheese.</title>
        <authorList>
            <consortium name="US DOE Joint Genome Institute (JGI-PGF)"/>
            <person name="Walter F."/>
            <person name="Albersmeier A."/>
            <person name="Kalinowski J."/>
            <person name="Ruckert C."/>
        </authorList>
    </citation>
    <scope>NUCLEOTIDE SEQUENCE</scope>
    <source>
        <strain evidence="2">CGMCC 1.12997</strain>
    </source>
</reference>
<dbReference type="RefSeq" id="WP_188552944.1">
    <property type="nucleotide sequence ID" value="NZ_BMGT01000001.1"/>
</dbReference>
<accession>A0A917H6T8</accession>
<evidence type="ECO:0000313" key="2">
    <source>
        <dbReference type="EMBL" id="GGG69450.1"/>
    </source>
</evidence>
<name>A0A917H6T8_9BACT</name>
<dbReference type="EMBL" id="BMGT01000001">
    <property type="protein sequence ID" value="GGG69450.1"/>
    <property type="molecule type" value="Genomic_DNA"/>
</dbReference>
<dbReference type="AlphaFoldDB" id="A0A917H6T8"/>
<dbReference type="InterPro" id="IPR036390">
    <property type="entry name" value="WH_DNA-bd_sf"/>
</dbReference>
<dbReference type="Proteomes" id="UP000647241">
    <property type="component" value="Unassembled WGS sequence"/>
</dbReference>
<dbReference type="InterPro" id="IPR049874">
    <property type="entry name" value="ROK_cs"/>
</dbReference>